<dbReference type="InterPro" id="IPR014895">
    <property type="entry name" value="Alginate_lyase_2"/>
</dbReference>
<evidence type="ECO:0000259" key="1">
    <source>
        <dbReference type="Pfam" id="PF08787"/>
    </source>
</evidence>
<dbReference type="PANTHER" id="PTHR33681:SF11">
    <property type="entry name" value="ALGINATE LYASE"/>
    <property type="match status" value="1"/>
</dbReference>
<name>A0A8T3C6J7_DENNO</name>
<dbReference type="Pfam" id="PF08787">
    <property type="entry name" value="Alginate_lyase2"/>
    <property type="match status" value="1"/>
</dbReference>
<dbReference type="EMBL" id="JAGYWB010000002">
    <property type="protein sequence ID" value="KAI0528598.1"/>
    <property type="molecule type" value="Genomic_DNA"/>
</dbReference>
<protein>
    <recommendedName>
        <fullName evidence="1">Alginate lyase 2 domain-containing protein</fullName>
    </recommendedName>
</protein>
<proteinExistence type="predicted"/>
<dbReference type="InterPro" id="IPR013320">
    <property type="entry name" value="ConA-like_dom_sf"/>
</dbReference>
<dbReference type="OrthoDB" id="4221926at2759"/>
<dbReference type="PANTHER" id="PTHR33681">
    <property type="entry name" value="BINDING PROTEIN, PUTATIVE, EXPRESSED-RELATED"/>
    <property type="match status" value="1"/>
</dbReference>
<evidence type="ECO:0000313" key="2">
    <source>
        <dbReference type="EMBL" id="KAI0528598.1"/>
    </source>
</evidence>
<organism evidence="2 3">
    <name type="scientific">Dendrobium nobile</name>
    <name type="common">Orchid</name>
    <dbReference type="NCBI Taxonomy" id="94219"/>
    <lineage>
        <taxon>Eukaryota</taxon>
        <taxon>Viridiplantae</taxon>
        <taxon>Streptophyta</taxon>
        <taxon>Embryophyta</taxon>
        <taxon>Tracheophyta</taxon>
        <taxon>Spermatophyta</taxon>
        <taxon>Magnoliopsida</taxon>
        <taxon>Liliopsida</taxon>
        <taxon>Asparagales</taxon>
        <taxon>Orchidaceae</taxon>
        <taxon>Epidendroideae</taxon>
        <taxon>Malaxideae</taxon>
        <taxon>Dendrobiinae</taxon>
        <taxon>Dendrobium</taxon>
    </lineage>
</organism>
<reference evidence="2" key="1">
    <citation type="journal article" date="2022" name="Front. Genet.">
        <title>Chromosome-Scale Assembly of the Dendrobium nobile Genome Provides Insights Into the Molecular Mechanism of the Biosynthesis of the Medicinal Active Ingredient of Dendrobium.</title>
        <authorList>
            <person name="Xu Q."/>
            <person name="Niu S.-C."/>
            <person name="Li K.-L."/>
            <person name="Zheng P.-J."/>
            <person name="Zhang X.-J."/>
            <person name="Jia Y."/>
            <person name="Liu Y."/>
            <person name="Niu Y.-X."/>
            <person name="Yu L.-H."/>
            <person name="Chen D.-F."/>
            <person name="Zhang G.-Q."/>
        </authorList>
    </citation>
    <scope>NUCLEOTIDE SEQUENCE</scope>
    <source>
        <tissue evidence="2">Leaf</tissue>
    </source>
</reference>
<dbReference type="Proteomes" id="UP000829196">
    <property type="component" value="Unassembled WGS sequence"/>
</dbReference>
<comment type="caution">
    <text evidence="2">The sequence shown here is derived from an EMBL/GenBank/DDBJ whole genome shotgun (WGS) entry which is preliminary data.</text>
</comment>
<dbReference type="SUPFAM" id="SSF49899">
    <property type="entry name" value="Concanavalin A-like lectins/glucanases"/>
    <property type="match status" value="1"/>
</dbReference>
<gene>
    <name evidence="2" type="ORF">KFK09_001140</name>
</gene>
<dbReference type="Gene3D" id="2.60.120.200">
    <property type="match status" value="1"/>
</dbReference>
<feature type="domain" description="Alginate lyase 2" evidence="1">
    <location>
        <begin position="89"/>
        <end position="264"/>
    </location>
</feature>
<evidence type="ECO:0000313" key="3">
    <source>
        <dbReference type="Proteomes" id="UP000829196"/>
    </source>
</evidence>
<sequence length="267" mass="30721">MEVTSYSSEALLAELYDSTGWKLPVVVHDDVQNAILSILIYRDNNVTCLKWSPDNAGKFNSFFLTMNNSLLLCNADPTDGFTSLPLSEANFVVQKPYNMPLNDRYSYINGIHKMWVYSTDKPYKAGSPTDPRTEIRIKGYDYSSGVRQFEGYVFVPNGTTGASIMQIHRSNGEKPATDLMLMVFNGELRFYSKKPIESDIYDRWVRVNVIHDVEANMLTIFINGAQKLEENGRGVSDFYFKCGVYEQHDESHYMESRWRDIKIYKKN</sequence>
<keyword evidence="3" id="KW-1185">Reference proteome</keyword>
<dbReference type="AlphaFoldDB" id="A0A8T3C6J7"/>
<accession>A0A8T3C6J7</accession>
<dbReference type="SMR" id="A0A8T3C6J7"/>